<dbReference type="Proteomes" id="UP000480246">
    <property type="component" value="Unassembled WGS sequence"/>
</dbReference>
<dbReference type="RefSeq" id="WP_153403437.1">
    <property type="nucleotide sequence ID" value="NZ_ML762430.1"/>
</dbReference>
<dbReference type="AlphaFoldDB" id="A0A7C8L6Y6"/>
<dbReference type="GO" id="GO:0003677">
    <property type="term" value="F:DNA binding"/>
    <property type="evidence" value="ECO:0007669"/>
    <property type="project" value="UniProtKB-KW"/>
</dbReference>
<dbReference type="InterPro" id="IPR010981">
    <property type="entry name" value="SinR/SinI_dimer_dom"/>
</dbReference>
<keyword evidence="3" id="KW-1185">Reference proteome</keyword>
<name>A0A7C8L6Y6_9BACI</name>
<dbReference type="PROSITE" id="PS51500">
    <property type="entry name" value="SIN"/>
    <property type="match status" value="1"/>
</dbReference>
<accession>A0A7C8L6Y6</accession>
<dbReference type="SUPFAM" id="SSF47406">
    <property type="entry name" value="SinR repressor dimerisation domain-like"/>
    <property type="match status" value="1"/>
</dbReference>
<dbReference type="OrthoDB" id="2973152at2"/>
<comment type="caution">
    <text evidence="2">The sequence shown here is derived from an EMBL/GenBank/DDBJ whole genome shotgun (WGS) entry which is preliminary data.</text>
</comment>
<dbReference type="GO" id="GO:0046983">
    <property type="term" value="F:protein dimerization activity"/>
    <property type="evidence" value="ECO:0007669"/>
    <property type="project" value="InterPro"/>
</dbReference>
<proteinExistence type="predicted"/>
<dbReference type="InterPro" id="IPR036281">
    <property type="entry name" value="SinR/SinI_dimer_dom_sf"/>
</dbReference>
<dbReference type="Pfam" id="PF08671">
    <property type="entry name" value="SinI"/>
    <property type="match status" value="1"/>
</dbReference>
<dbReference type="EMBL" id="WEID01000054">
    <property type="protein sequence ID" value="KAB8134721.1"/>
    <property type="molecule type" value="Genomic_DNA"/>
</dbReference>
<protein>
    <submittedName>
        <fullName evidence="2">DNA-binding anti-repressor SinI</fullName>
    </submittedName>
</protein>
<gene>
    <name evidence="2" type="primary">sinI</name>
    <name evidence="2" type="ORF">F9U64_11320</name>
</gene>
<evidence type="ECO:0000313" key="3">
    <source>
        <dbReference type="Proteomes" id="UP000480246"/>
    </source>
</evidence>
<dbReference type="GO" id="GO:0006355">
    <property type="term" value="P:regulation of DNA-templated transcription"/>
    <property type="evidence" value="ECO:0007669"/>
    <property type="project" value="InterPro"/>
</dbReference>
<sequence>MGEVLQLDYEWIYLLLEAKEAGLTVDEVKEFIEKEKLKVQEIV</sequence>
<organism evidence="2 3">
    <name type="scientific">Gracilibacillus oryzae</name>
    <dbReference type="NCBI Taxonomy" id="1672701"/>
    <lineage>
        <taxon>Bacteria</taxon>
        <taxon>Bacillati</taxon>
        <taxon>Bacillota</taxon>
        <taxon>Bacilli</taxon>
        <taxon>Bacillales</taxon>
        <taxon>Bacillaceae</taxon>
        <taxon>Gracilibacillus</taxon>
    </lineage>
</organism>
<feature type="domain" description="Sin" evidence="1">
    <location>
        <begin position="1"/>
        <end position="36"/>
    </location>
</feature>
<keyword evidence="2" id="KW-0238">DNA-binding</keyword>
<evidence type="ECO:0000313" key="2">
    <source>
        <dbReference type="EMBL" id="KAB8134721.1"/>
    </source>
</evidence>
<reference evidence="2 3" key="1">
    <citation type="submission" date="2019-10" db="EMBL/GenBank/DDBJ databases">
        <title>Gracilibacillus sp. nov. isolated from rice seeds.</title>
        <authorList>
            <person name="He S."/>
        </authorList>
    </citation>
    <scope>NUCLEOTIDE SEQUENCE [LARGE SCALE GENOMIC DNA]</scope>
    <source>
        <strain evidence="2 3">TD8</strain>
    </source>
</reference>
<evidence type="ECO:0000259" key="1">
    <source>
        <dbReference type="PROSITE" id="PS51500"/>
    </source>
</evidence>